<feature type="domain" description="Secretion system C-terminal sorting" evidence="2">
    <location>
        <begin position="251"/>
        <end position="323"/>
    </location>
</feature>
<evidence type="ECO:0000313" key="4">
    <source>
        <dbReference type="Proteomes" id="UP001497602"/>
    </source>
</evidence>
<organism evidence="3 4">
    <name type="scientific">Tenacibaculum vairaonense</name>
    <dbReference type="NCBI Taxonomy" id="3137860"/>
    <lineage>
        <taxon>Bacteria</taxon>
        <taxon>Pseudomonadati</taxon>
        <taxon>Bacteroidota</taxon>
        <taxon>Flavobacteriia</taxon>
        <taxon>Flavobacteriales</taxon>
        <taxon>Flavobacteriaceae</taxon>
        <taxon>Tenacibaculum</taxon>
    </lineage>
</organism>
<keyword evidence="1" id="KW-0732">Signal</keyword>
<evidence type="ECO:0000313" key="3">
    <source>
        <dbReference type="EMBL" id="CAL2108268.1"/>
    </source>
</evidence>
<name>A0ABP1FD51_9FLAO</name>
<dbReference type="NCBIfam" id="TIGR04183">
    <property type="entry name" value="Por_Secre_tail"/>
    <property type="match status" value="1"/>
</dbReference>
<dbReference type="Gene3D" id="2.60.120.260">
    <property type="entry name" value="Galactose-binding domain-like"/>
    <property type="match status" value="1"/>
</dbReference>
<dbReference type="Pfam" id="PF18962">
    <property type="entry name" value="Por_Secre_tail"/>
    <property type="match status" value="1"/>
</dbReference>
<gene>
    <name evidence="3" type="ORF">T190115A13A_70041</name>
</gene>
<evidence type="ECO:0000259" key="2">
    <source>
        <dbReference type="Pfam" id="PF18962"/>
    </source>
</evidence>
<dbReference type="Proteomes" id="UP001497602">
    <property type="component" value="Unassembled WGS sequence"/>
</dbReference>
<comment type="caution">
    <text evidence="3">The sequence shown here is derived from an EMBL/GenBank/DDBJ whole genome shotgun (WGS) entry which is preliminary data.</text>
</comment>
<reference evidence="3 4" key="1">
    <citation type="submission" date="2024-05" db="EMBL/GenBank/DDBJ databases">
        <authorList>
            <person name="Duchaud E."/>
        </authorList>
    </citation>
    <scope>NUCLEOTIDE SEQUENCE [LARGE SCALE GENOMIC DNA]</scope>
    <source>
        <strain evidence="3">Ena-SAMPLE-TAB-13-05-2024-13:56:06:370-140305</strain>
    </source>
</reference>
<keyword evidence="4" id="KW-1185">Reference proteome</keyword>
<protein>
    <submittedName>
        <fullName evidence="3">Por_Secre_tail domain-containing protein</fullName>
    </submittedName>
</protein>
<dbReference type="RefSeq" id="WP_348739862.1">
    <property type="nucleotide sequence ID" value="NZ_CAXJRC010000044.1"/>
</dbReference>
<evidence type="ECO:0000256" key="1">
    <source>
        <dbReference type="ARBA" id="ARBA00022729"/>
    </source>
</evidence>
<accession>A0ABP1FD51</accession>
<dbReference type="InterPro" id="IPR026444">
    <property type="entry name" value="Secre_tail"/>
</dbReference>
<proteinExistence type="predicted"/>
<sequence>MKKLLLCGALIGALTGYSQQSFKTIWEENFNNYQIPSGIEGESDDGATGTTNKWLYMGDYKESFTKWTIDASNASLQNFSDYAAVFRTRDYLDPHFRVQDTHGSEIKTPEGGHINWVTETIDISGFTNVSVSMSIDETGDHETSDYINVSYSTDNGMNYTLIKNWKGFGSDIHTLQGDTINDEFCNTSDKDGDFKFQKVYFSIPNSSNSLKIKVTFKNGASSENFILDDVKVFGKQSTLKVDEDSLDVVSIYPNPITGNQQLTINTQETIKSISIYDVRGQLVIEKRKVGTPNNQVSLSNISKGIYLIKVKTSTSEQVNKLVIQ</sequence>
<dbReference type="EMBL" id="CAXJRC010000044">
    <property type="protein sequence ID" value="CAL2108268.1"/>
    <property type="molecule type" value="Genomic_DNA"/>
</dbReference>